<accession>A0A1B2HBZ5</accession>
<protein>
    <submittedName>
        <fullName evidence="2">Uncharacterized protein</fullName>
    </submittedName>
</protein>
<proteinExistence type="predicted"/>
<evidence type="ECO:0000256" key="1">
    <source>
        <dbReference type="SAM" id="Phobius"/>
    </source>
</evidence>
<keyword evidence="1" id="KW-1133">Transmembrane helix</keyword>
<feature type="transmembrane region" description="Helical" evidence="1">
    <location>
        <begin position="12"/>
        <end position="32"/>
    </location>
</feature>
<gene>
    <name evidence="2" type="ORF">BBK82_03305</name>
</gene>
<dbReference type="OrthoDB" id="5196650at2"/>
<dbReference type="AlphaFoldDB" id="A0A1B2HBZ5"/>
<dbReference type="STRING" id="1586287.BBK82_03305"/>
<keyword evidence="1" id="KW-0812">Transmembrane</keyword>
<dbReference type="EMBL" id="CP016793">
    <property type="protein sequence ID" value="ANZ35245.1"/>
    <property type="molecule type" value="Genomic_DNA"/>
</dbReference>
<organism evidence="2 3">
    <name type="scientific">Lentzea guizhouensis</name>
    <dbReference type="NCBI Taxonomy" id="1586287"/>
    <lineage>
        <taxon>Bacteria</taxon>
        <taxon>Bacillati</taxon>
        <taxon>Actinomycetota</taxon>
        <taxon>Actinomycetes</taxon>
        <taxon>Pseudonocardiales</taxon>
        <taxon>Pseudonocardiaceae</taxon>
        <taxon>Lentzea</taxon>
    </lineage>
</organism>
<dbReference type="RefSeq" id="WP_065913661.1">
    <property type="nucleotide sequence ID" value="NZ_CP016793.1"/>
</dbReference>
<keyword evidence="1" id="KW-0472">Membrane</keyword>
<evidence type="ECO:0000313" key="3">
    <source>
        <dbReference type="Proteomes" id="UP000093053"/>
    </source>
</evidence>
<evidence type="ECO:0000313" key="2">
    <source>
        <dbReference type="EMBL" id="ANZ35245.1"/>
    </source>
</evidence>
<name>A0A1B2HBZ5_9PSEU</name>
<dbReference type="Proteomes" id="UP000093053">
    <property type="component" value="Chromosome"/>
</dbReference>
<keyword evidence="3" id="KW-1185">Reference proteome</keyword>
<dbReference type="KEGG" id="led:BBK82_03305"/>
<sequence>MSQRARKARIVIAWVLLVGSAIGWPITALTVANDEPQFVLGLSWLAIILSSAELLTSSQVHAEQGKENNGG</sequence>
<reference evidence="2 3" key="1">
    <citation type="submission" date="2016-07" db="EMBL/GenBank/DDBJ databases">
        <title>Complete genome sequence of the Lentzea guizhouensis DHS C013.</title>
        <authorList>
            <person name="Cao C."/>
        </authorList>
    </citation>
    <scope>NUCLEOTIDE SEQUENCE [LARGE SCALE GENOMIC DNA]</scope>
    <source>
        <strain evidence="2 3">DHS C013</strain>
    </source>
</reference>